<dbReference type="Proteomes" id="UP000811609">
    <property type="component" value="Chromosome 10"/>
</dbReference>
<evidence type="ECO:0000313" key="2">
    <source>
        <dbReference type="EMBL" id="KAG6620457.1"/>
    </source>
</evidence>
<evidence type="ECO:0000313" key="3">
    <source>
        <dbReference type="EMBL" id="KAG6638838.1"/>
    </source>
</evidence>
<feature type="domain" description="DOG1" evidence="1">
    <location>
        <begin position="6"/>
        <end position="247"/>
    </location>
</feature>
<dbReference type="Pfam" id="PF14144">
    <property type="entry name" value="DOG1"/>
    <property type="match status" value="1"/>
</dbReference>
<dbReference type="InterPro" id="IPR051886">
    <property type="entry name" value="Seed_Dev/Stress_Resp_Reg"/>
</dbReference>
<gene>
    <name evidence="3" type="ORF">CIPAW_10G060200</name>
    <name evidence="2" type="ORF">I3842_Q067900</name>
</gene>
<dbReference type="EMBL" id="MU228906">
    <property type="protein sequence ID" value="KAG6620457.1"/>
    <property type="molecule type" value="Genomic_DNA"/>
</dbReference>
<proteinExistence type="predicted"/>
<evidence type="ECO:0000313" key="4">
    <source>
        <dbReference type="Proteomes" id="UP000811609"/>
    </source>
</evidence>
<dbReference type="PROSITE" id="PS51806">
    <property type="entry name" value="DOG1"/>
    <property type="match status" value="1"/>
</dbReference>
<evidence type="ECO:0000259" key="1">
    <source>
        <dbReference type="PROSITE" id="PS51806"/>
    </source>
</evidence>
<dbReference type="PANTHER" id="PTHR46354:SF7">
    <property type="entry name" value="PROTEIN DOG1-LIKE 1"/>
    <property type="match status" value="1"/>
</dbReference>
<dbReference type="PANTHER" id="PTHR46354">
    <property type="entry name" value="DOG1 DOMAIN-CONTAINING PROTEIN"/>
    <property type="match status" value="1"/>
</dbReference>
<comment type="caution">
    <text evidence="3">The sequence shown here is derived from an EMBL/GenBank/DDBJ whole genome shotgun (WGS) entry which is preliminary data.</text>
</comment>
<dbReference type="EMBL" id="CM031818">
    <property type="protein sequence ID" value="KAG6638838.1"/>
    <property type="molecule type" value="Genomic_DNA"/>
</dbReference>
<reference evidence="2" key="2">
    <citation type="submission" date="2021-01" db="EMBL/GenBank/DDBJ databases">
        <authorList>
            <person name="Lovell J.T."/>
            <person name="Bentley N."/>
            <person name="Bhattarai G."/>
            <person name="Jenkins J.W."/>
            <person name="Sreedasyam A."/>
            <person name="Alarcon Y."/>
            <person name="Bock C."/>
            <person name="Boston L."/>
            <person name="Carlson J."/>
            <person name="Cervantes K."/>
            <person name="Clermont K."/>
            <person name="Krom N."/>
            <person name="Kubenka K."/>
            <person name="Mamidi S."/>
            <person name="Mattison C."/>
            <person name="Monteros M."/>
            <person name="Pisani C."/>
            <person name="Plott C."/>
            <person name="Rajasekar S."/>
            <person name="Rhein H.S."/>
            <person name="Rohla C."/>
            <person name="Song M."/>
            <person name="Hilaire R.S."/>
            <person name="Shu S."/>
            <person name="Wells L."/>
            <person name="Wang X."/>
            <person name="Webber J."/>
            <person name="Heerema R.J."/>
            <person name="Klein P."/>
            <person name="Conner P."/>
            <person name="Grauke L."/>
            <person name="Grimwood J."/>
            <person name="Schmutz J."/>
            <person name="Randall J.J."/>
        </authorList>
    </citation>
    <scope>NUCLEOTIDE SEQUENCE</scope>
    <source>
        <tissue evidence="2">Leaf</tissue>
    </source>
</reference>
<organism evidence="3 4">
    <name type="scientific">Carya illinoinensis</name>
    <name type="common">Pecan</name>
    <dbReference type="NCBI Taxonomy" id="32201"/>
    <lineage>
        <taxon>Eukaryota</taxon>
        <taxon>Viridiplantae</taxon>
        <taxon>Streptophyta</taxon>
        <taxon>Embryophyta</taxon>
        <taxon>Tracheophyta</taxon>
        <taxon>Spermatophyta</taxon>
        <taxon>Magnoliopsida</taxon>
        <taxon>eudicotyledons</taxon>
        <taxon>Gunneridae</taxon>
        <taxon>Pentapetalae</taxon>
        <taxon>rosids</taxon>
        <taxon>fabids</taxon>
        <taxon>Fagales</taxon>
        <taxon>Juglandaceae</taxon>
        <taxon>Carya</taxon>
    </lineage>
</organism>
<keyword evidence="4" id="KW-1185">Reference proteome</keyword>
<dbReference type="GO" id="GO:0006351">
    <property type="term" value="P:DNA-templated transcription"/>
    <property type="evidence" value="ECO:0007669"/>
    <property type="project" value="InterPro"/>
</dbReference>
<reference evidence="3" key="1">
    <citation type="submission" date="2020-12" db="EMBL/GenBank/DDBJ databases">
        <title>WGS assembly of Carya illinoinensis cv. Pawnee.</title>
        <authorList>
            <person name="Platts A."/>
            <person name="Shu S."/>
            <person name="Wright S."/>
            <person name="Barry K."/>
            <person name="Edger P."/>
            <person name="Pires J.C."/>
            <person name="Schmutz J."/>
        </authorList>
    </citation>
    <scope>NUCLEOTIDE SEQUENCE</scope>
    <source>
        <tissue evidence="3">Leaf</tissue>
    </source>
</reference>
<accession>A0A8T1P9I8</accession>
<dbReference type="GO" id="GO:0043565">
    <property type="term" value="F:sequence-specific DNA binding"/>
    <property type="evidence" value="ECO:0007669"/>
    <property type="project" value="InterPro"/>
</dbReference>
<dbReference type="AlphaFoldDB" id="A0A8T1P9I8"/>
<name>A0A8T1P9I8_CARIL</name>
<dbReference type="InterPro" id="IPR025422">
    <property type="entry name" value="TGA_domain"/>
</dbReference>
<sequence length="256" mass="29178">MATDDQERCRSCFLKWMNLQHQELSELDQALTLHASMTDSNEHNLSQLAQKCIKHFQDYADMRSQLAHNDVSAFLVPSWCTNWENCMLWLGGCRPSQYIRLVYALSGLEIEAQLDEFLQGTSTTGTLGDLSSKQFDLFNILQGKTIRSEEKLTARMASLQEDVADQPIAVIAKRLSRVGEMNWEVNRALDKQEEEMAGILEEADRLRLSTLKELVGILTPKQAVDFLAAGKKLHLCVHEWGKRNDDLRHGREEIIS</sequence>
<dbReference type="Proteomes" id="UP000811246">
    <property type="component" value="Unassembled WGS sequence"/>
</dbReference>
<protein>
    <recommendedName>
        <fullName evidence="1">DOG1 domain-containing protein</fullName>
    </recommendedName>
</protein>